<keyword evidence="3 7" id="KW-0812">Transmembrane</keyword>
<dbReference type="InterPro" id="IPR013604">
    <property type="entry name" value="7TM_chemorcpt"/>
</dbReference>
<dbReference type="Proteomes" id="UP000318571">
    <property type="component" value="Chromosome 7"/>
</dbReference>
<gene>
    <name evidence="8" type="ORF">TCAL_06107</name>
</gene>
<dbReference type="AlphaFoldDB" id="A0A553P1E0"/>
<dbReference type="PANTHER" id="PTHR21143:SF121">
    <property type="entry name" value="GUSTATORY AND ODORANT RECEPTOR 21A"/>
    <property type="match status" value="1"/>
</dbReference>
<comment type="subcellular location">
    <subcellularLocation>
        <location evidence="1">Cell membrane</location>
        <topology evidence="1">Multi-pass membrane protein</topology>
    </subcellularLocation>
</comment>
<sequence>MAGPQSKFSSERQTTNMKFQGTKIFVLSEGDLGSNGKDDSLSGETGLSEDLDKGFVSPLLALKFNFRFNQYFGMFPAQISQDFMKLTLVPSLMIWTFMVKFFFIGLVTSLIYLWLTDQGYNFYDLWDRIFAYKNFSRTDYFAIISHYIFLMSSALVLYFFNLALPKELTNLNMVIKNLSAFLNDGFVIQNPPVKKMMIYRLSVCFLCTIASLVYLAGVHGIIRNPSFNSYDVLIVFLTVLAIYVENQNHMFSELLFLRYVRILDHHAQCLLSHIGQEHVSGFRNRECCYKRCEILREMYNAISTTFGNDLFVTVVILVISEVFGFYLLTTFLVFIPSSNEIWPFIAAYVLYALIPAIRLYVIIEGSENTSKYMKRIRAELRDMETNLICASGSNAEVAEIRRVRDMYDENYGFSASGFFYLNRSLLTSMFGSLATYLIVLLQFKISDINEVA</sequence>
<keyword evidence="4 7" id="KW-1133">Transmembrane helix</keyword>
<evidence type="ECO:0000256" key="6">
    <source>
        <dbReference type="ARBA" id="ARBA00023170"/>
    </source>
</evidence>
<feature type="transmembrane region" description="Helical" evidence="7">
    <location>
        <begin position="341"/>
        <end position="363"/>
    </location>
</feature>
<feature type="transmembrane region" description="Helical" evidence="7">
    <location>
        <begin position="425"/>
        <end position="443"/>
    </location>
</feature>
<feature type="transmembrane region" description="Helical" evidence="7">
    <location>
        <begin position="92"/>
        <end position="115"/>
    </location>
</feature>
<dbReference type="GO" id="GO:0030425">
    <property type="term" value="C:dendrite"/>
    <property type="evidence" value="ECO:0007669"/>
    <property type="project" value="TreeGrafter"/>
</dbReference>
<evidence type="ECO:0000256" key="7">
    <source>
        <dbReference type="SAM" id="Phobius"/>
    </source>
</evidence>
<proteinExistence type="predicted"/>
<reference evidence="8 9" key="1">
    <citation type="journal article" date="2018" name="Nat. Ecol. Evol.">
        <title>Genomic signatures of mitonuclear coevolution across populations of Tigriopus californicus.</title>
        <authorList>
            <person name="Barreto F.S."/>
            <person name="Watson E.T."/>
            <person name="Lima T.G."/>
            <person name="Willett C.S."/>
            <person name="Edmands S."/>
            <person name="Li W."/>
            <person name="Burton R.S."/>
        </authorList>
    </citation>
    <scope>NUCLEOTIDE SEQUENCE [LARGE SCALE GENOMIC DNA]</scope>
    <source>
        <strain evidence="8 9">San Diego</strain>
    </source>
</reference>
<evidence type="ECO:0008006" key="10">
    <source>
        <dbReference type="Google" id="ProtNLM"/>
    </source>
</evidence>
<feature type="transmembrane region" description="Helical" evidence="7">
    <location>
        <begin position="198"/>
        <end position="221"/>
    </location>
</feature>
<evidence type="ECO:0000256" key="4">
    <source>
        <dbReference type="ARBA" id="ARBA00022989"/>
    </source>
</evidence>
<comment type="caution">
    <text evidence="8">The sequence shown here is derived from an EMBL/GenBank/DDBJ whole genome shotgun (WGS) entry which is preliminary data.</text>
</comment>
<dbReference type="GO" id="GO:0043025">
    <property type="term" value="C:neuronal cell body"/>
    <property type="evidence" value="ECO:0007669"/>
    <property type="project" value="TreeGrafter"/>
</dbReference>
<feature type="transmembrane region" description="Helical" evidence="7">
    <location>
        <begin position="227"/>
        <end position="244"/>
    </location>
</feature>
<evidence type="ECO:0000313" key="9">
    <source>
        <dbReference type="Proteomes" id="UP000318571"/>
    </source>
</evidence>
<keyword evidence="5 7" id="KW-0472">Membrane</keyword>
<evidence type="ECO:0000256" key="1">
    <source>
        <dbReference type="ARBA" id="ARBA00004651"/>
    </source>
</evidence>
<name>A0A553P1E0_TIGCA</name>
<feature type="transmembrane region" description="Helical" evidence="7">
    <location>
        <begin position="140"/>
        <end position="164"/>
    </location>
</feature>
<dbReference type="GO" id="GO:0030424">
    <property type="term" value="C:axon"/>
    <property type="evidence" value="ECO:0007669"/>
    <property type="project" value="TreeGrafter"/>
</dbReference>
<evidence type="ECO:0000256" key="3">
    <source>
        <dbReference type="ARBA" id="ARBA00022692"/>
    </source>
</evidence>
<keyword evidence="6" id="KW-0675">Receptor</keyword>
<dbReference type="GO" id="GO:0050909">
    <property type="term" value="P:sensory perception of taste"/>
    <property type="evidence" value="ECO:0007669"/>
    <property type="project" value="InterPro"/>
</dbReference>
<evidence type="ECO:0000256" key="5">
    <source>
        <dbReference type="ARBA" id="ARBA00023136"/>
    </source>
</evidence>
<dbReference type="GO" id="GO:0005886">
    <property type="term" value="C:plasma membrane"/>
    <property type="evidence" value="ECO:0007669"/>
    <property type="project" value="UniProtKB-SubCell"/>
</dbReference>
<keyword evidence="9" id="KW-1185">Reference proteome</keyword>
<dbReference type="EMBL" id="VCGU01000008">
    <property type="protein sequence ID" value="TRY71508.1"/>
    <property type="molecule type" value="Genomic_DNA"/>
</dbReference>
<protein>
    <recommendedName>
        <fullName evidence="10">Gustatory receptor</fullName>
    </recommendedName>
</protein>
<keyword evidence="2" id="KW-1003">Cell membrane</keyword>
<accession>A0A553P1E0</accession>
<dbReference type="PANTHER" id="PTHR21143">
    <property type="entry name" value="INVERTEBRATE GUSTATORY RECEPTOR"/>
    <property type="match status" value="1"/>
</dbReference>
<dbReference type="Pfam" id="PF08395">
    <property type="entry name" value="7tm_7"/>
    <property type="match status" value="1"/>
</dbReference>
<organism evidence="8 9">
    <name type="scientific">Tigriopus californicus</name>
    <name type="common">Marine copepod</name>
    <dbReference type="NCBI Taxonomy" id="6832"/>
    <lineage>
        <taxon>Eukaryota</taxon>
        <taxon>Metazoa</taxon>
        <taxon>Ecdysozoa</taxon>
        <taxon>Arthropoda</taxon>
        <taxon>Crustacea</taxon>
        <taxon>Multicrustacea</taxon>
        <taxon>Hexanauplia</taxon>
        <taxon>Copepoda</taxon>
        <taxon>Harpacticoida</taxon>
        <taxon>Harpacticidae</taxon>
        <taxon>Tigriopus</taxon>
    </lineage>
</organism>
<evidence type="ECO:0000313" key="8">
    <source>
        <dbReference type="EMBL" id="TRY71508.1"/>
    </source>
</evidence>
<feature type="transmembrane region" description="Helical" evidence="7">
    <location>
        <begin position="310"/>
        <end position="335"/>
    </location>
</feature>
<evidence type="ECO:0000256" key="2">
    <source>
        <dbReference type="ARBA" id="ARBA00022475"/>
    </source>
</evidence>